<feature type="transmembrane region" description="Helical" evidence="19">
    <location>
        <begin position="689"/>
        <end position="712"/>
    </location>
</feature>
<accession>A0A3Q3K2B6</accession>
<dbReference type="STRING" id="43700.ENSMALP00000022072"/>
<comment type="similarity">
    <text evidence="15">Belongs to the sodium channel (TC 1.A.1.10) family. Nav1.4/SCN4A subfamily.</text>
</comment>
<feature type="transmembrane region" description="Helical" evidence="19">
    <location>
        <begin position="145"/>
        <end position="164"/>
    </location>
</feature>
<dbReference type="FunFam" id="1.20.120.350:FF:000068">
    <property type="entry name" value="Sodium channel protein"/>
    <property type="match status" value="1"/>
</dbReference>
<dbReference type="PANTHER" id="PTHR10037:SF288">
    <property type="entry name" value="SODIUM CHANNEL PROTEIN PARA"/>
    <property type="match status" value="1"/>
</dbReference>
<feature type="transmembrane region" description="Helical" evidence="19">
    <location>
        <begin position="200"/>
        <end position="224"/>
    </location>
</feature>
<evidence type="ECO:0000256" key="5">
    <source>
        <dbReference type="ARBA" id="ARBA00022692"/>
    </source>
</evidence>
<evidence type="ECO:0000256" key="19">
    <source>
        <dbReference type="SAM" id="Phobius"/>
    </source>
</evidence>
<evidence type="ECO:0000256" key="18">
    <source>
        <dbReference type="SAM" id="MobiDB-lite"/>
    </source>
</evidence>
<feature type="transmembrane region" description="Helical" evidence="19">
    <location>
        <begin position="1084"/>
        <end position="1103"/>
    </location>
</feature>
<dbReference type="Gene3D" id="1.10.238.10">
    <property type="entry name" value="EF-hand"/>
    <property type="match status" value="1"/>
</dbReference>
<feature type="domain" description="Ion transport" evidence="20">
    <location>
        <begin position="1084"/>
        <end position="1313"/>
    </location>
</feature>
<evidence type="ECO:0000256" key="7">
    <source>
        <dbReference type="ARBA" id="ARBA00022882"/>
    </source>
</evidence>
<feature type="transmembrane region" description="Helical" evidence="19">
    <location>
        <begin position="611"/>
        <end position="634"/>
    </location>
</feature>
<keyword evidence="7" id="KW-0851">Voltage-gated channel</keyword>
<keyword evidence="11 19" id="KW-0472">Membrane</keyword>
<feature type="domain" description="SCN5A-like C-terminal IQ motif" evidence="21">
    <location>
        <begin position="1425"/>
        <end position="1450"/>
    </location>
</feature>
<evidence type="ECO:0000256" key="8">
    <source>
        <dbReference type="ARBA" id="ARBA00022989"/>
    </source>
</evidence>
<feature type="transmembrane region" description="Helical" evidence="19">
    <location>
        <begin position="830"/>
        <end position="849"/>
    </location>
</feature>
<reference evidence="23" key="1">
    <citation type="submission" date="2025-08" db="UniProtKB">
        <authorList>
            <consortium name="Ensembl"/>
        </authorList>
    </citation>
    <scope>IDENTIFICATION</scope>
</reference>
<feature type="transmembrane region" description="Helical" evidence="19">
    <location>
        <begin position="1191"/>
        <end position="1214"/>
    </location>
</feature>
<keyword evidence="6" id="KW-0677">Repeat</keyword>
<evidence type="ECO:0000256" key="12">
    <source>
        <dbReference type="ARBA" id="ARBA00023157"/>
    </source>
</evidence>
<comment type="subcellular location">
    <subcellularLocation>
        <location evidence="1">Cell membrane</location>
        <topology evidence="1">Multi-pass membrane protein</topology>
    </subcellularLocation>
</comment>
<dbReference type="GO" id="GO:0019228">
    <property type="term" value="P:neuronal action potential"/>
    <property type="evidence" value="ECO:0007669"/>
    <property type="project" value="TreeGrafter"/>
</dbReference>
<feature type="region of interest" description="Disordered" evidence="18">
    <location>
        <begin position="25"/>
        <end position="44"/>
    </location>
</feature>
<dbReference type="PANTHER" id="PTHR10037">
    <property type="entry name" value="VOLTAGE-GATED CATION CHANNEL CALCIUM AND SODIUM"/>
    <property type="match status" value="1"/>
</dbReference>
<keyword evidence="8 19" id="KW-1133">Transmembrane helix</keyword>
<dbReference type="Proteomes" id="UP000261600">
    <property type="component" value="Unplaced"/>
</dbReference>
<reference evidence="23" key="2">
    <citation type="submission" date="2025-09" db="UniProtKB">
        <authorList>
            <consortium name="Ensembl"/>
        </authorList>
    </citation>
    <scope>IDENTIFICATION</scope>
</reference>
<dbReference type="Pfam" id="PF24609">
    <property type="entry name" value="IQ_SCN5A_C"/>
    <property type="match status" value="1"/>
</dbReference>
<sequence length="1596" mass="183124">MVSLLPPVGTEVFRRFTPASLQEIQQHEAKKEQTRTKEGHEVAEKDPRKPAILLEAGKPLPFIFGDTPPQLLNTPLEELDPFYQSQLFIMLTLLINCFLMTMRYPPPWSATAEYTFMSIYTFEIIIKVLSRGFCMRRFTFLRDPWNWLDVVVVSTAFLMMFEHMGKVSVLSTMCRGLKLISVCPGMKMTARALVQSVKRFIHVTVLMVFGLSVLALIGLVLFMATLNQKCVLIPQPSPSNLTNISHAISYQDNNTGSSDFDFEEYISKSENYYFLPDKQDPLLCGNSSTAGVCPKGYHCRRIGKNPNYGFTNFDSFGWSLLAQFRLMTKDYWENLLQLVLRGEGKSFVIVFMLIIFPSCFCLVSLILAAVALTSLEQDKAAVTEARQKEEEFIQIQGVIKSREEEEVRGFHLPLFFIYHAHLIFVLNYLQVMETSFFRFSELKLYRSDHLKDQRSCSLCWYRFANLFLKWNCCGCWRWLKQRLYTFVTHPFFDLGIIICIILNTIFMAMVHYPMTYELYYKVDIAVLVFTLIFTVEMLLKIMALDPYGYFKVGWNIYECIIICGSLINLLLANLEGLSVMELFELMRVLRLARWWPTFNMLLKITYSSLKALGNLTFILFIMVFVFSLVGMQLFQDDNIVENHNITVNSPRWHMQDFFHTFLLIFRILCGEWIETLWDCMEVSGPISCLIFYLMVLVIGNLLVLTLFLALLLSSFSSEYLVAPEEKTSVQITMNQIGRAFALLYKSTSIQNVIICVCVAGCYCCCPFLDIDTSQGSGRVWFNFRRACLSIVQHNCFEAFIIFIILLSCVALVFEDIHLRQGHAVRRGLDIADLLFNFLFLLEMVLKWIGSGFKKYYSCPWCRLDFLILAVSLMSLMAETLGYSGLVAGLALRTVRALRPLRILSRFQGLRVVMRAMAVILPSMCNVLLVTAVVWLIFSIWGVNLFGGKFYHCLNETTQKTFYPEEVNNISDCLALSSKNPTEVLWKNKEVNFDSVAQGYLSLLQVVEEQPFFEDNLYMYLYFIFFIIFGCFFTINLFIRVFIDTLNLDLNVRVYYSSCSWNLLFVPLSPQSECLARLFDLVTHLFFEVFMVVVICLNVVVLMTETYHQSLEKDMIIYWLLFIFIIIFFIEFLLKIIALRRHYFTISWNIVDFVVLVMSILGESVSFTVLTLCPEQRIQKLLLALLMSLPALVNICLLLFLLMFTFSIFGMINFAHVMKGGMIDDMLNFETFGNSMICMFVVTTTAGWDGFLVPFMNNPPKCNPDIQIPGSAISGNCGNRAVAIVFFTSYILLSLLLTLLLYIAVILETFSSDDTEQLSDDDLQMFYKTWVKFDPNGSQLIEYSQLSDFCDSLQDPLRVPKPNTIKLIHMDLPLLPGDKIHCLDILLALTLQVFGDSGERDTLKARMEEKFMADNSSKVSCEPISSTLRRKQEEVAATVIQRAYRKHLAQEEAVAETPAGASTWAERSPPNRMVPAVHMLKCPWARHLSKELPEELRDRIVARHRSGQGYKKISAALTVPKSTVAFIILKWKTFGTTRTLPRAGRPAKLSYRGRRALVREVQKNPKMTVAELQRCSREMGESCKKSTITAALHQSGL</sequence>
<dbReference type="InterPro" id="IPR043203">
    <property type="entry name" value="VGCC_Ca_Na"/>
</dbReference>
<comment type="subunit">
    <text evidence="17">Voltage-gated sodium (Nav) channels consist of an ion-conducting alpha subunit which is functional on its own associated with regulatory beta subunits.</text>
</comment>
<dbReference type="Gene3D" id="1.10.10.10">
    <property type="entry name" value="Winged helix-like DNA-binding domain superfamily/Winged helix DNA-binding domain"/>
    <property type="match status" value="1"/>
</dbReference>
<feature type="transmembrane region" description="Helical" evidence="19">
    <location>
        <begin position="347"/>
        <end position="372"/>
    </location>
</feature>
<dbReference type="GO" id="GO:0001518">
    <property type="term" value="C:voltage-gated sodium channel complex"/>
    <property type="evidence" value="ECO:0007669"/>
    <property type="project" value="TreeGrafter"/>
</dbReference>
<evidence type="ECO:0000256" key="14">
    <source>
        <dbReference type="ARBA" id="ARBA00023303"/>
    </source>
</evidence>
<dbReference type="FunFam" id="1.10.287.70:FF:000001">
    <property type="entry name" value="Sodium channel protein"/>
    <property type="match status" value="1"/>
</dbReference>
<feature type="transmembrane region" description="Helical" evidence="19">
    <location>
        <begin position="1226"/>
        <end position="1247"/>
    </location>
</feature>
<keyword evidence="5 19" id="KW-0812">Transmembrane</keyword>
<feature type="transmembrane region" description="Helical" evidence="19">
    <location>
        <begin position="865"/>
        <end position="891"/>
    </location>
</feature>
<evidence type="ECO:0000256" key="10">
    <source>
        <dbReference type="ARBA" id="ARBA00023065"/>
    </source>
</evidence>
<dbReference type="Pfam" id="PF25787">
    <property type="entry name" value="HTH_SB"/>
    <property type="match status" value="1"/>
</dbReference>
<dbReference type="InterPro" id="IPR009057">
    <property type="entry name" value="Homeodomain-like_sf"/>
</dbReference>
<keyword evidence="4" id="KW-1003">Cell membrane</keyword>
<keyword evidence="13" id="KW-0739">Sodium transport</keyword>
<feature type="transmembrane region" description="Helical" evidence="19">
    <location>
        <begin position="1115"/>
        <end position="1137"/>
    </location>
</feature>
<evidence type="ECO:0000256" key="3">
    <source>
        <dbReference type="ARBA" id="ARBA00022461"/>
    </source>
</evidence>
<proteinExistence type="inferred from homology"/>
<evidence type="ECO:0000256" key="1">
    <source>
        <dbReference type="ARBA" id="ARBA00004651"/>
    </source>
</evidence>
<evidence type="ECO:0000313" key="23">
    <source>
        <dbReference type="Ensembl" id="ENSMALP00000022072.1"/>
    </source>
</evidence>
<keyword evidence="10" id="KW-0406">Ion transport</keyword>
<comment type="function">
    <text evidence="16">Pore-forming subunit of a voltage-gated sodium (Nav) channel that directly mediates the depolarizing phase of action potentials in excitable membranes. Navs, also called VGSCs (voltage-gated sodium channels) or VDSCs (voltage-dependent sodium channels), operate by switching between closed and open conformations depending on the voltage difference across the membrane. In the open conformation they allow Na(+) ions to selectively pass through the pore, along their electrochemical gradient. The influx of Na+ ions provokes membrane depolarization, initiating the propagation of electrical signals throughout cells and tissues.</text>
</comment>
<keyword evidence="2" id="KW-0813">Transport</keyword>
<feature type="transmembrane region" description="Helical" evidence="19">
    <location>
        <begin position="911"/>
        <end position="940"/>
    </location>
</feature>
<feature type="transmembrane region" description="Helical" evidence="19">
    <location>
        <begin position="1149"/>
        <end position="1171"/>
    </location>
</feature>
<dbReference type="Pfam" id="PF00520">
    <property type="entry name" value="Ion_trans"/>
    <property type="match status" value="4"/>
</dbReference>
<feature type="domain" description="Ion transport" evidence="20">
    <location>
        <begin position="793"/>
        <end position="1046"/>
    </location>
</feature>
<keyword evidence="9" id="KW-0915">Sodium</keyword>
<feature type="transmembrane region" description="Helical" evidence="19">
    <location>
        <begin position="82"/>
        <end position="102"/>
    </location>
</feature>
<name>A0A3Q3K2B6_MONAL</name>
<organism evidence="23 24">
    <name type="scientific">Monopterus albus</name>
    <name type="common">Swamp eel</name>
    <dbReference type="NCBI Taxonomy" id="43700"/>
    <lineage>
        <taxon>Eukaryota</taxon>
        <taxon>Metazoa</taxon>
        <taxon>Chordata</taxon>
        <taxon>Craniata</taxon>
        <taxon>Vertebrata</taxon>
        <taxon>Euteleostomi</taxon>
        <taxon>Actinopterygii</taxon>
        <taxon>Neopterygii</taxon>
        <taxon>Teleostei</taxon>
        <taxon>Neoteleostei</taxon>
        <taxon>Acanthomorphata</taxon>
        <taxon>Anabantaria</taxon>
        <taxon>Synbranchiformes</taxon>
        <taxon>Synbranchidae</taxon>
        <taxon>Monopterus</taxon>
    </lineage>
</organism>
<feature type="transmembrane region" description="Helical" evidence="19">
    <location>
        <begin position="491"/>
        <end position="512"/>
    </location>
</feature>
<evidence type="ECO:0000259" key="22">
    <source>
        <dbReference type="Pfam" id="PF25787"/>
    </source>
</evidence>
<feature type="transmembrane region" description="Helical" evidence="19">
    <location>
        <begin position="524"/>
        <end position="542"/>
    </location>
</feature>
<keyword evidence="24" id="KW-1185">Reference proteome</keyword>
<evidence type="ECO:0000256" key="15">
    <source>
        <dbReference type="ARBA" id="ARBA00038083"/>
    </source>
</evidence>
<evidence type="ECO:0000256" key="11">
    <source>
        <dbReference type="ARBA" id="ARBA00023136"/>
    </source>
</evidence>
<keyword evidence="3" id="KW-0894">Sodium channel</keyword>
<dbReference type="Gene3D" id="1.20.5.1190">
    <property type="entry name" value="iswi atpase"/>
    <property type="match status" value="1"/>
</dbReference>
<dbReference type="SUPFAM" id="SSF46689">
    <property type="entry name" value="Homeodomain-like"/>
    <property type="match status" value="1"/>
</dbReference>
<feature type="transmembrane region" description="Helical" evidence="19">
    <location>
        <begin position="1019"/>
        <end position="1042"/>
    </location>
</feature>
<evidence type="ECO:0000256" key="17">
    <source>
        <dbReference type="ARBA" id="ARBA00064899"/>
    </source>
</evidence>
<dbReference type="InterPro" id="IPR036388">
    <property type="entry name" value="WH-like_DNA-bd_sf"/>
</dbReference>
<dbReference type="GO" id="GO:0086010">
    <property type="term" value="P:membrane depolarization during action potential"/>
    <property type="evidence" value="ECO:0007669"/>
    <property type="project" value="TreeGrafter"/>
</dbReference>
<feature type="transmembrane region" description="Helical" evidence="19">
    <location>
        <begin position="410"/>
        <end position="429"/>
    </location>
</feature>
<dbReference type="InterPro" id="IPR058542">
    <property type="entry name" value="IQ_SCN5A_C"/>
</dbReference>
<feature type="domain" description="Ion transport" evidence="20">
    <location>
        <begin position="86"/>
        <end position="370"/>
    </location>
</feature>
<protein>
    <recommendedName>
        <fullName evidence="25">Sodium channel protein</fullName>
    </recommendedName>
</protein>
<dbReference type="Ensembl" id="ENSMALT00000022496.1">
    <property type="protein sequence ID" value="ENSMALP00000022072.1"/>
    <property type="gene ID" value="ENSMALG00000015195.1"/>
</dbReference>
<evidence type="ECO:0000256" key="4">
    <source>
        <dbReference type="ARBA" id="ARBA00022475"/>
    </source>
</evidence>
<evidence type="ECO:0000259" key="21">
    <source>
        <dbReference type="Pfam" id="PF24609"/>
    </source>
</evidence>
<keyword evidence="14" id="KW-0407">Ion channel</keyword>
<evidence type="ECO:0000256" key="9">
    <source>
        <dbReference type="ARBA" id="ARBA00023053"/>
    </source>
</evidence>
<dbReference type="InterPro" id="IPR027359">
    <property type="entry name" value="Volt_channel_dom_sf"/>
</dbReference>
<dbReference type="GO" id="GO:0005248">
    <property type="term" value="F:voltage-gated sodium channel activity"/>
    <property type="evidence" value="ECO:0007669"/>
    <property type="project" value="TreeGrafter"/>
</dbReference>
<evidence type="ECO:0000256" key="6">
    <source>
        <dbReference type="ARBA" id="ARBA00022737"/>
    </source>
</evidence>
<dbReference type="Gene3D" id="1.20.120.350">
    <property type="entry name" value="Voltage-gated potassium channels. Chain C"/>
    <property type="match status" value="4"/>
</dbReference>
<evidence type="ECO:0000256" key="13">
    <source>
        <dbReference type="ARBA" id="ARBA00023201"/>
    </source>
</evidence>
<dbReference type="Gene3D" id="1.10.287.70">
    <property type="match status" value="4"/>
</dbReference>
<dbReference type="FunFam" id="1.10.238.10:FF:000002">
    <property type="entry name" value="Sodium channel protein"/>
    <property type="match status" value="1"/>
</dbReference>
<feature type="transmembrane region" description="Helical" evidence="19">
    <location>
        <begin position="1280"/>
        <end position="1306"/>
    </location>
</feature>
<dbReference type="InterPro" id="IPR057667">
    <property type="entry name" value="HTH_SB"/>
</dbReference>
<evidence type="ECO:0000256" key="2">
    <source>
        <dbReference type="ARBA" id="ARBA00022448"/>
    </source>
</evidence>
<feature type="domain" description="Ion transport" evidence="20">
    <location>
        <begin position="489"/>
        <end position="719"/>
    </location>
</feature>
<evidence type="ECO:0000256" key="16">
    <source>
        <dbReference type="ARBA" id="ARBA00055248"/>
    </source>
</evidence>
<feature type="transmembrane region" description="Helical" evidence="19">
    <location>
        <begin position="798"/>
        <end position="818"/>
    </location>
</feature>
<dbReference type="InterPro" id="IPR005821">
    <property type="entry name" value="Ion_trans_dom"/>
</dbReference>
<evidence type="ECO:0000259" key="20">
    <source>
        <dbReference type="Pfam" id="PF00520"/>
    </source>
</evidence>
<keyword evidence="12" id="KW-1015">Disulfide bond</keyword>
<dbReference type="SUPFAM" id="SSF81324">
    <property type="entry name" value="Voltage-gated potassium channels"/>
    <property type="match status" value="3"/>
</dbReference>
<feature type="domain" description="Sleeping Beauty transposase HTH" evidence="22">
    <location>
        <begin position="1488"/>
        <end position="1537"/>
    </location>
</feature>
<evidence type="ECO:0000313" key="24">
    <source>
        <dbReference type="Proteomes" id="UP000261600"/>
    </source>
</evidence>
<evidence type="ECO:0008006" key="25">
    <source>
        <dbReference type="Google" id="ProtNLM"/>
    </source>
</evidence>